<keyword evidence="3" id="KW-1185">Reference proteome</keyword>
<sequence>MFVSWYEAQRYCINIGGCLAGNNSNMAELNLAVSNEIKQTSGPAYWIGARKLNGLEWVWLNGDTVSIPPNIDEPEATCTHAWVGQLHDIVCGGKNLWQYGICEVW</sequence>
<feature type="domain" description="C-type lectin" evidence="1">
    <location>
        <begin position="4"/>
        <end position="91"/>
    </location>
</feature>
<dbReference type="EMBL" id="JAIWYP010000002">
    <property type="protein sequence ID" value="KAH3869699.1"/>
    <property type="molecule type" value="Genomic_DNA"/>
</dbReference>
<name>A0A9D4RIN7_DREPO</name>
<dbReference type="SUPFAM" id="SSF56436">
    <property type="entry name" value="C-type lectin-like"/>
    <property type="match status" value="1"/>
</dbReference>
<evidence type="ECO:0000259" key="1">
    <source>
        <dbReference type="PROSITE" id="PS50041"/>
    </source>
</evidence>
<accession>A0A9D4RIN7</accession>
<organism evidence="2 3">
    <name type="scientific">Dreissena polymorpha</name>
    <name type="common">Zebra mussel</name>
    <name type="synonym">Mytilus polymorpha</name>
    <dbReference type="NCBI Taxonomy" id="45954"/>
    <lineage>
        <taxon>Eukaryota</taxon>
        <taxon>Metazoa</taxon>
        <taxon>Spiralia</taxon>
        <taxon>Lophotrochozoa</taxon>
        <taxon>Mollusca</taxon>
        <taxon>Bivalvia</taxon>
        <taxon>Autobranchia</taxon>
        <taxon>Heteroconchia</taxon>
        <taxon>Euheterodonta</taxon>
        <taxon>Imparidentia</taxon>
        <taxon>Neoheterodontei</taxon>
        <taxon>Myida</taxon>
        <taxon>Dreissenoidea</taxon>
        <taxon>Dreissenidae</taxon>
        <taxon>Dreissena</taxon>
    </lineage>
</organism>
<proteinExistence type="predicted"/>
<dbReference type="InterPro" id="IPR001304">
    <property type="entry name" value="C-type_lectin-like"/>
</dbReference>
<dbReference type="Pfam" id="PF00059">
    <property type="entry name" value="Lectin_C"/>
    <property type="match status" value="1"/>
</dbReference>
<dbReference type="CDD" id="cd00037">
    <property type="entry name" value="CLECT"/>
    <property type="match status" value="1"/>
</dbReference>
<evidence type="ECO:0000313" key="2">
    <source>
        <dbReference type="EMBL" id="KAH3869699.1"/>
    </source>
</evidence>
<dbReference type="PROSITE" id="PS50041">
    <property type="entry name" value="C_TYPE_LECTIN_2"/>
    <property type="match status" value="1"/>
</dbReference>
<dbReference type="Proteomes" id="UP000828390">
    <property type="component" value="Unassembled WGS sequence"/>
</dbReference>
<protein>
    <recommendedName>
        <fullName evidence="1">C-type lectin domain-containing protein</fullName>
    </recommendedName>
</protein>
<reference evidence="2" key="2">
    <citation type="submission" date="2020-11" db="EMBL/GenBank/DDBJ databases">
        <authorList>
            <person name="McCartney M.A."/>
            <person name="Auch B."/>
            <person name="Kono T."/>
            <person name="Mallez S."/>
            <person name="Becker A."/>
            <person name="Gohl D.M."/>
            <person name="Silverstein K.A.T."/>
            <person name="Koren S."/>
            <person name="Bechman K.B."/>
            <person name="Herman A."/>
            <person name="Abrahante J.E."/>
            <person name="Garbe J."/>
        </authorList>
    </citation>
    <scope>NUCLEOTIDE SEQUENCE</scope>
    <source>
        <strain evidence="2">Duluth1</strain>
        <tissue evidence="2">Whole animal</tissue>
    </source>
</reference>
<dbReference type="InterPro" id="IPR016187">
    <property type="entry name" value="CTDL_fold"/>
</dbReference>
<dbReference type="AlphaFoldDB" id="A0A9D4RIN7"/>
<dbReference type="InterPro" id="IPR016186">
    <property type="entry name" value="C-type_lectin-like/link_sf"/>
</dbReference>
<reference evidence="2" key="1">
    <citation type="journal article" date="2019" name="bioRxiv">
        <title>The Genome of the Zebra Mussel, Dreissena polymorpha: A Resource for Invasive Species Research.</title>
        <authorList>
            <person name="McCartney M.A."/>
            <person name="Auch B."/>
            <person name="Kono T."/>
            <person name="Mallez S."/>
            <person name="Zhang Y."/>
            <person name="Obille A."/>
            <person name="Becker A."/>
            <person name="Abrahante J.E."/>
            <person name="Garbe J."/>
            <person name="Badalamenti J.P."/>
            <person name="Herman A."/>
            <person name="Mangelson H."/>
            <person name="Liachko I."/>
            <person name="Sullivan S."/>
            <person name="Sone E.D."/>
            <person name="Koren S."/>
            <person name="Silverstein K.A.T."/>
            <person name="Beckman K.B."/>
            <person name="Gohl D.M."/>
        </authorList>
    </citation>
    <scope>NUCLEOTIDE SEQUENCE</scope>
    <source>
        <strain evidence="2">Duluth1</strain>
        <tissue evidence="2">Whole animal</tissue>
    </source>
</reference>
<evidence type="ECO:0000313" key="3">
    <source>
        <dbReference type="Proteomes" id="UP000828390"/>
    </source>
</evidence>
<comment type="caution">
    <text evidence="2">The sequence shown here is derived from an EMBL/GenBank/DDBJ whole genome shotgun (WGS) entry which is preliminary data.</text>
</comment>
<dbReference type="Gene3D" id="3.10.100.10">
    <property type="entry name" value="Mannose-Binding Protein A, subunit A"/>
    <property type="match status" value="1"/>
</dbReference>
<gene>
    <name evidence="2" type="ORF">DPMN_032869</name>
</gene>